<evidence type="ECO:0000256" key="1">
    <source>
        <dbReference type="SAM" id="SignalP"/>
    </source>
</evidence>
<evidence type="ECO:0000313" key="3">
    <source>
        <dbReference type="Proteomes" id="UP001595816"/>
    </source>
</evidence>
<keyword evidence="3" id="KW-1185">Reference proteome</keyword>
<gene>
    <name evidence="2" type="ORF">ACFOZ4_21155</name>
</gene>
<dbReference type="RefSeq" id="WP_253751676.1">
    <property type="nucleotide sequence ID" value="NZ_JAMZDZ010000001.1"/>
</dbReference>
<name>A0ABV8LQ26_9ACTN</name>
<organism evidence="2 3">
    <name type="scientific">Hamadaea flava</name>
    <dbReference type="NCBI Taxonomy" id="1742688"/>
    <lineage>
        <taxon>Bacteria</taxon>
        <taxon>Bacillati</taxon>
        <taxon>Actinomycetota</taxon>
        <taxon>Actinomycetes</taxon>
        <taxon>Micromonosporales</taxon>
        <taxon>Micromonosporaceae</taxon>
        <taxon>Hamadaea</taxon>
    </lineage>
</organism>
<feature type="signal peptide" evidence="1">
    <location>
        <begin position="1"/>
        <end position="28"/>
    </location>
</feature>
<accession>A0ABV8LQ26</accession>
<protein>
    <submittedName>
        <fullName evidence="2">Uncharacterized protein</fullName>
    </submittedName>
</protein>
<feature type="chain" id="PRO_5047499970" evidence="1">
    <location>
        <begin position="29"/>
        <end position="145"/>
    </location>
</feature>
<reference evidence="3" key="1">
    <citation type="journal article" date="2019" name="Int. J. Syst. Evol. Microbiol.">
        <title>The Global Catalogue of Microorganisms (GCM) 10K type strain sequencing project: providing services to taxonomists for standard genome sequencing and annotation.</title>
        <authorList>
            <consortium name="The Broad Institute Genomics Platform"/>
            <consortium name="The Broad Institute Genome Sequencing Center for Infectious Disease"/>
            <person name="Wu L."/>
            <person name="Ma J."/>
        </authorList>
    </citation>
    <scope>NUCLEOTIDE SEQUENCE [LARGE SCALE GENOMIC DNA]</scope>
    <source>
        <strain evidence="3">CGMCC 4.7289</strain>
    </source>
</reference>
<proteinExistence type="predicted"/>
<dbReference type="Proteomes" id="UP001595816">
    <property type="component" value="Unassembled WGS sequence"/>
</dbReference>
<dbReference type="EMBL" id="JBHSAY010000009">
    <property type="protein sequence ID" value="MFC4133127.1"/>
    <property type="molecule type" value="Genomic_DNA"/>
</dbReference>
<keyword evidence="1" id="KW-0732">Signal</keyword>
<evidence type="ECO:0000313" key="2">
    <source>
        <dbReference type="EMBL" id="MFC4133127.1"/>
    </source>
</evidence>
<sequence>MTSLKKLAVAAILATTGLLATTTQGAYASGSTTGYIAGTDNGYIYHYVAGDGNTIDSQTAKIYLYGGDIICNFYINWVYLDTNSKPWYTERAYTNTGCVSAPGLATDKTAVVAAWRGKGWAKNGYACAYVFTNGSQRGRACVRIN</sequence>
<comment type="caution">
    <text evidence="2">The sequence shown here is derived from an EMBL/GenBank/DDBJ whole genome shotgun (WGS) entry which is preliminary data.</text>
</comment>